<evidence type="ECO:0000256" key="1">
    <source>
        <dbReference type="ARBA" id="ARBA00009809"/>
    </source>
</evidence>
<dbReference type="SUPFAM" id="SSF51445">
    <property type="entry name" value="(Trans)glycosidases"/>
    <property type="match status" value="1"/>
</dbReference>
<dbReference type="Proteomes" id="UP000784294">
    <property type="component" value="Unassembled WGS sequence"/>
</dbReference>
<dbReference type="GO" id="GO:0005975">
    <property type="term" value="P:carbohydrate metabolic process"/>
    <property type="evidence" value="ECO:0007669"/>
    <property type="project" value="InterPro"/>
</dbReference>
<feature type="domain" description="Glycoside hydrolase 35 catalytic" evidence="2">
    <location>
        <begin position="1"/>
        <end position="49"/>
    </location>
</feature>
<evidence type="ECO:0000313" key="4">
    <source>
        <dbReference type="Proteomes" id="UP000784294"/>
    </source>
</evidence>
<dbReference type="Gene3D" id="2.60.120.260">
    <property type="entry name" value="Galactose-binding domain-like"/>
    <property type="match status" value="1"/>
</dbReference>
<dbReference type="GO" id="GO:0004553">
    <property type="term" value="F:hydrolase activity, hydrolyzing O-glycosyl compounds"/>
    <property type="evidence" value="ECO:0007669"/>
    <property type="project" value="InterPro"/>
</dbReference>
<name>A0A3S5FD48_9PLAT</name>
<dbReference type="PANTHER" id="PTHR23421">
    <property type="entry name" value="BETA-GALACTOSIDASE RELATED"/>
    <property type="match status" value="1"/>
</dbReference>
<dbReference type="InterPro" id="IPR031330">
    <property type="entry name" value="Gly_Hdrlase_35_cat"/>
</dbReference>
<dbReference type="InterPro" id="IPR001944">
    <property type="entry name" value="Glycoside_Hdrlase_35"/>
</dbReference>
<reference evidence="3" key="1">
    <citation type="submission" date="2018-11" db="EMBL/GenBank/DDBJ databases">
        <authorList>
            <consortium name="Pathogen Informatics"/>
        </authorList>
    </citation>
    <scope>NUCLEOTIDE SEQUENCE</scope>
</reference>
<protein>
    <recommendedName>
        <fullName evidence="2">Glycoside hydrolase 35 catalytic domain-containing protein</fullName>
    </recommendedName>
</protein>
<comment type="caution">
    <text evidence="3">The sequence shown here is derived from an EMBL/GenBank/DDBJ whole genome shotgun (WGS) entry which is preliminary data.</text>
</comment>
<keyword evidence="4" id="KW-1185">Reference proteome</keyword>
<evidence type="ECO:0000259" key="2">
    <source>
        <dbReference type="Pfam" id="PF01301"/>
    </source>
</evidence>
<proteinExistence type="inferred from homology"/>
<sequence>MFHGGTNFGLWSGANDPPFQSDTTSYDYDAPLSEAGDATFKYMYLRQKLMEVSFAKSIIVL</sequence>
<accession>A0A3S5FD48</accession>
<dbReference type="AlphaFoldDB" id="A0A3S5FD48"/>
<dbReference type="Pfam" id="PF01301">
    <property type="entry name" value="Glyco_hydro_35"/>
    <property type="match status" value="1"/>
</dbReference>
<comment type="similarity">
    <text evidence="1">Belongs to the glycosyl hydrolase 35 family.</text>
</comment>
<dbReference type="InterPro" id="IPR017853">
    <property type="entry name" value="GH"/>
</dbReference>
<dbReference type="EMBL" id="CAAALY010029203">
    <property type="protein sequence ID" value="VEL16619.1"/>
    <property type="molecule type" value="Genomic_DNA"/>
</dbReference>
<organism evidence="3 4">
    <name type="scientific">Protopolystoma xenopodis</name>
    <dbReference type="NCBI Taxonomy" id="117903"/>
    <lineage>
        <taxon>Eukaryota</taxon>
        <taxon>Metazoa</taxon>
        <taxon>Spiralia</taxon>
        <taxon>Lophotrochozoa</taxon>
        <taxon>Platyhelminthes</taxon>
        <taxon>Monogenea</taxon>
        <taxon>Polyopisthocotylea</taxon>
        <taxon>Polystomatidea</taxon>
        <taxon>Polystomatidae</taxon>
        <taxon>Protopolystoma</taxon>
    </lineage>
</organism>
<dbReference type="OrthoDB" id="1657402at2759"/>
<gene>
    <name evidence="3" type="ORF">PXEA_LOCUS10059</name>
</gene>
<evidence type="ECO:0000313" key="3">
    <source>
        <dbReference type="EMBL" id="VEL16619.1"/>
    </source>
</evidence>